<evidence type="ECO:0000313" key="1">
    <source>
        <dbReference type="EMBL" id="KUN96764.1"/>
    </source>
</evidence>
<dbReference type="Gene3D" id="3.30.1330.40">
    <property type="entry name" value="RutC-like"/>
    <property type="match status" value="1"/>
</dbReference>
<evidence type="ECO:0000313" key="2">
    <source>
        <dbReference type="Proteomes" id="UP000053429"/>
    </source>
</evidence>
<sequence length="133" mass="14137">MSRELIVRGKVPGYRYSPGVVVGDTAYLAGHFGVDGEGKLVADDVAGQGRRALENMGATLAAAGMRLGDVVSMRVWLTTYDDMPAFDAVYGEFFATDPPARTAFMVQRLPLGAAVELDAIAVRDSAEVKARLA</sequence>
<evidence type="ECO:0008006" key="3">
    <source>
        <dbReference type="Google" id="ProtNLM"/>
    </source>
</evidence>
<dbReference type="GO" id="GO:0019239">
    <property type="term" value="F:deaminase activity"/>
    <property type="evidence" value="ECO:0007669"/>
    <property type="project" value="TreeGrafter"/>
</dbReference>
<dbReference type="Pfam" id="PF01042">
    <property type="entry name" value="Ribonuc_L-PSP"/>
    <property type="match status" value="1"/>
</dbReference>
<name>A0A124I7N0_9ACTN</name>
<dbReference type="Proteomes" id="UP000053429">
    <property type="component" value="Unassembled WGS sequence"/>
</dbReference>
<dbReference type="CDD" id="cd00448">
    <property type="entry name" value="YjgF_YER057c_UK114_family"/>
    <property type="match status" value="1"/>
</dbReference>
<reference evidence="1 2" key="1">
    <citation type="submission" date="2015-10" db="EMBL/GenBank/DDBJ databases">
        <title>Draft genome sequence of Streptomyces caeruleatus NRRL B-24802, type strain for the species Streptomyces caeruleatus.</title>
        <authorList>
            <person name="Ruckert C."/>
            <person name="Winkler A."/>
            <person name="Kalinowski J."/>
            <person name="Kampfer P."/>
            <person name="Glaeser S."/>
        </authorList>
    </citation>
    <scope>NUCLEOTIDE SEQUENCE [LARGE SCALE GENOMIC DNA]</scope>
    <source>
        <strain evidence="1 2">NRRL B-24802</strain>
    </source>
</reference>
<protein>
    <recommendedName>
        <fullName evidence="3">Enamine deaminase RidA</fullName>
    </recommendedName>
</protein>
<comment type="caution">
    <text evidence="1">The sequence shown here is derived from an EMBL/GenBank/DDBJ whole genome shotgun (WGS) entry which is preliminary data.</text>
</comment>
<dbReference type="STRING" id="661399.AQJ67_31760"/>
<dbReference type="PANTHER" id="PTHR11803">
    <property type="entry name" value="2-IMINOBUTANOATE/2-IMINOPROPANOATE DEAMINASE RIDA"/>
    <property type="match status" value="1"/>
</dbReference>
<dbReference type="EMBL" id="LMWY01000043">
    <property type="protein sequence ID" value="KUN96764.1"/>
    <property type="molecule type" value="Genomic_DNA"/>
</dbReference>
<dbReference type="OrthoDB" id="8684161at2"/>
<dbReference type="InterPro" id="IPR006175">
    <property type="entry name" value="YjgF/YER057c/UK114"/>
</dbReference>
<organism evidence="1 2">
    <name type="scientific">Streptomyces caeruleatus</name>
    <dbReference type="NCBI Taxonomy" id="661399"/>
    <lineage>
        <taxon>Bacteria</taxon>
        <taxon>Bacillati</taxon>
        <taxon>Actinomycetota</taxon>
        <taxon>Actinomycetes</taxon>
        <taxon>Kitasatosporales</taxon>
        <taxon>Streptomycetaceae</taxon>
        <taxon>Streptomyces</taxon>
    </lineage>
</organism>
<dbReference type="GO" id="GO:0005829">
    <property type="term" value="C:cytosol"/>
    <property type="evidence" value="ECO:0007669"/>
    <property type="project" value="TreeGrafter"/>
</dbReference>
<dbReference type="InterPro" id="IPR035959">
    <property type="entry name" value="RutC-like_sf"/>
</dbReference>
<dbReference type="AlphaFoldDB" id="A0A124I7N0"/>
<dbReference type="PANTHER" id="PTHR11803:SF39">
    <property type="entry name" value="2-IMINOBUTANOATE_2-IMINOPROPANOATE DEAMINASE"/>
    <property type="match status" value="1"/>
</dbReference>
<dbReference type="SUPFAM" id="SSF55298">
    <property type="entry name" value="YjgF-like"/>
    <property type="match status" value="1"/>
</dbReference>
<gene>
    <name evidence="1" type="ORF">AQJ67_31760</name>
</gene>
<accession>A0A124I7N0</accession>
<keyword evidence="2" id="KW-1185">Reference proteome</keyword>
<dbReference type="RefSeq" id="WP_062722805.1">
    <property type="nucleotide sequence ID" value="NZ_KQ948935.1"/>
</dbReference>
<proteinExistence type="predicted"/>